<reference evidence="3 4" key="1">
    <citation type="submission" date="2024-07" db="EMBL/GenBank/DDBJ databases">
        <title>Luteimonas salilacus sp. nov., isolated from the shore soil of Salt Lake in Tibet of China.</title>
        <authorList>
            <person name="Zhang X."/>
            <person name="Li A."/>
        </authorList>
    </citation>
    <scope>NUCLEOTIDE SEQUENCE [LARGE SCALE GENOMIC DNA]</scope>
    <source>
        <strain evidence="3 4">B3-2-R+30</strain>
    </source>
</reference>
<gene>
    <name evidence="3" type="ORF">AB6713_17180</name>
</gene>
<organism evidence="3 4">
    <name type="scientific">Luteimonas salinilitoris</name>
    <dbReference type="NCBI Taxonomy" id="3237697"/>
    <lineage>
        <taxon>Bacteria</taxon>
        <taxon>Pseudomonadati</taxon>
        <taxon>Pseudomonadota</taxon>
        <taxon>Gammaproteobacteria</taxon>
        <taxon>Lysobacterales</taxon>
        <taxon>Lysobacteraceae</taxon>
        <taxon>Luteimonas</taxon>
    </lineage>
</organism>
<dbReference type="InterPro" id="IPR016162">
    <property type="entry name" value="Ald_DH_N"/>
</dbReference>
<dbReference type="InterPro" id="IPR016161">
    <property type="entry name" value="Ald_DH/histidinol_DH"/>
</dbReference>
<dbReference type="InterPro" id="IPR016163">
    <property type="entry name" value="Ald_DH_C"/>
</dbReference>
<comment type="caution">
    <text evidence="3">The sequence shown here is derived from an EMBL/GenBank/DDBJ whole genome shotgun (WGS) entry which is preliminary data.</text>
</comment>
<dbReference type="EMBL" id="JBFWIC010000032">
    <property type="protein sequence ID" value="MEZ0476332.1"/>
    <property type="molecule type" value="Genomic_DNA"/>
</dbReference>
<dbReference type="InterPro" id="IPR050740">
    <property type="entry name" value="Aldehyde_DH_Superfamily"/>
</dbReference>
<feature type="domain" description="Aldehyde dehydrogenase" evidence="2">
    <location>
        <begin position="24"/>
        <end position="430"/>
    </location>
</feature>
<dbReference type="SUPFAM" id="SSF53720">
    <property type="entry name" value="ALDH-like"/>
    <property type="match status" value="1"/>
</dbReference>
<evidence type="ECO:0000259" key="2">
    <source>
        <dbReference type="Pfam" id="PF00171"/>
    </source>
</evidence>
<dbReference type="Pfam" id="PF00171">
    <property type="entry name" value="Aldedh"/>
    <property type="match status" value="1"/>
</dbReference>
<dbReference type="InterPro" id="IPR015590">
    <property type="entry name" value="Aldehyde_DH_dom"/>
</dbReference>
<sequence length="533" mass="55019">MSPIDTLHPILVDGRWIRAGAPTGRFRAVDPSTKRELGGRGYPVSDWPDLEAMLAAGRRAAADMARLPAGRIADFLDTYAGAIEARAAELVETAHRETGLPTEPRLRNVELPRTSGQLRQAAQAARDGGWSRPTIDTAAGIRSVHGPLGGPVLVFGPNNFPFAFNGIAGGDFAAAIAAGNPVIAKAHPGHPGTSALLAEAALASAEATGLPAGAVQMFFHADVGLGLRLAADPAVAAVAFTGSRAAGMALKAAADKAGKPVYVEMSSVNPVFVLAGALRERGTAIANELHASCAMGAGQFCTKPGLAVLAPGGHAEAFVEALRHLTAAAAPGVLLTPRSPQAVADAVARLRSAGADLLAGGGIADAAAGHAFQPTLLRVSGRRFLEDPVALQSEAFGPVCLLVAADSTEQLPRIAEAMEGNLTAAVYSDTGGADDETYDALERILRPRVGRLLNDRMPTGVAVSAAMNHGGPFPSTGHPGFTAVGFPAAAIRFSALHCYDNVRHHRLPPSLRDHNPTGALLRWIDGEWTTRDA</sequence>
<evidence type="ECO:0000313" key="4">
    <source>
        <dbReference type="Proteomes" id="UP001566331"/>
    </source>
</evidence>
<keyword evidence="4" id="KW-1185">Reference proteome</keyword>
<dbReference type="PANTHER" id="PTHR43353">
    <property type="entry name" value="SUCCINATE-SEMIALDEHYDE DEHYDROGENASE, MITOCHONDRIAL"/>
    <property type="match status" value="1"/>
</dbReference>
<dbReference type="PANTHER" id="PTHR43353:SF3">
    <property type="entry name" value="ALDEHYDE DEHYDROGENASE-RELATED"/>
    <property type="match status" value="1"/>
</dbReference>
<proteinExistence type="predicted"/>
<dbReference type="RefSeq" id="WP_370565615.1">
    <property type="nucleotide sequence ID" value="NZ_JBFWIB010000020.1"/>
</dbReference>
<evidence type="ECO:0000313" key="3">
    <source>
        <dbReference type="EMBL" id="MEZ0476332.1"/>
    </source>
</evidence>
<accession>A0ABV4HU92</accession>
<protein>
    <submittedName>
        <fullName evidence="3">Aldehyde dehydrogenase family protein</fullName>
    </submittedName>
</protein>
<keyword evidence="1" id="KW-0560">Oxidoreductase</keyword>
<dbReference type="Gene3D" id="3.40.605.10">
    <property type="entry name" value="Aldehyde Dehydrogenase, Chain A, domain 1"/>
    <property type="match status" value="1"/>
</dbReference>
<evidence type="ECO:0000256" key="1">
    <source>
        <dbReference type="ARBA" id="ARBA00023002"/>
    </source>
</evidence>
<dbReference type="Gene3D" id="3.40.309.10">
    <property type="entry name" value="Aldehyde Dehydrogenase, Chain A, domain 2"/>
    <property type="match status" value="1"/>
</dbReference>
<name>A0ABV4HU92_9GAMM</name>
<dbReference type="Proteomes" id="UP001566331">
    <property type="component" value="Unassembled WGS sequence"/>
</dbReference>